<dbReference type="PANTHER" id="PTHR34407:SF1">
    <property type="entry name" value="SGNH HYDROLASE-TYPE ESTERASE DOMAIN-CONTAINING PROTEIN"/>
    <property type="match status" value="1"/>
</dbReference>
<feature type="compositionally biased region" description="Basic and acidic residues" evidence="1">
    <location>
        <begin position="460"/>
        <end position="484"/>
    </location>
</feature>
<feature type="chain" id="PRO_5029790849" description="SGNH hydrolase-type esterase domain-containing protein" evidence="2">
    <location>
        <begin position="20"/>
        <end position="1437"/>
    </location>
</feature>
<evidence type="ECO:0000313" key="4">
    <source>
        <dbReference type="Proteomes" id="UP000594262"/>
    </source>
</evidence>
<feature type="region of interest" description="Disordered" evidence="1">
    <location>
        <begin position="172"/>
        <end position="194"/>
    </location>
</feature>
<dbReference type="Proteomes" id="UP000594262">
    <property type="component" value="Unplaced"/>
</dbReference>
<name>A0A7M5WXM7_9CNID</name>
<feature type="compositionally biased region" description="Acidic residues" evidence="1">
    <location>
        <begin position="353"/>
        <end position="374"/>
    </location>
</feature>
<evidence type="ECO:0000313" key="3">
    <source>
        <dbReference type="EnsemblMetazoa" id="CLYHEMP014446.1"/>
    </source>
</evidence>
<keyword evidence="2" id="KW-0732">Signal</keyword>
<feature type="compositionally biased region" description="Acidic residues" evidence="1">
    <location>
        <begin position="515"/>
        <end position="532"/>
    </location>
</feature>
<proteinExistence type="predicted"/>
<dbReference type="InterPro" id="IPR036514">
    <property type="entry name" value="SGNH_hydro_sf"/>
</dbReference>
<feature type="compositionally biased region" description="Basic and acidic residues" evidence="1">
    <location>
        <begin position="492"/>
        <end position="503"/>
    </location>
</feature>
<dbReference type="PANTHER" id="PTHR34407">
    <property type="entry name" value="EXPRESSED PROTEIN"/>
    <property type="match status" value="1"/>
</dbReference>
<feature type="signal peptide" evidence="2">
    <location>
        <begin position="1"/>
        <end position="19"/>
    </location>
</feature>
<feature type="compositionally biased region" description="Polar residues" evidence="1">
    <location>
        <begin position="268"/>
        <end position="280"/>
    </location>
</feature>
<dbReference type="GeneID" id="136815565"/>
<dbReference type="SUPFAM" id="SSF52266">
    <property type="entry name" value="SGNH hydrolase"/>
    <property type="match status" value="1"/>
</dbReference>
<keyword evidence="4" id="KW-1185">Reference proteome</keyword>
<dbReference type="Gene3D" id="3.40.50.1110">
    <property type="entry name" value="SGNH hydrolase"/>
    <property type="match status" value="1"/>
</dbReference>
<feature type="compositionally biased region" description="Polar residues" evidence="1">
    <location>
        <begin position="425"/>
        <end position="439"/>
    </location>
</feature>
<feature type="region of interest" description="Disordered" evidence="1">
    <location>
        <begin position="216"/>
        <end position="536"/>
    </location>
</feature>
<dbReference type="RefSeq" id="XP_066928118.1">
    <property type="nucleotide sequence ID" value="XM_067072017.1"/>
</dbReference>
<dbReference type="EnsemblMetazoa" id="CLYHEMT014446.1">
    <property type="protein sequence ID" value="CLYHEMP014446.1"/>
    <property type="gene ID" value="CLYHEMG014446"/>
</dbReference>
<feature type="region of interest" description="Disordered" evidence="1">
    <location>
        <begin position="48"/>
        <end position="96"/>
    </location>
</feature>
<protein>
    <recommendedName>
        <fullName evidence="5">SGNH hydrolase-type esterase domain-containing protein</fullName>
    </recommendedName>
</protein>
<feature type="compositionally biased region" description="Low complexity" evidence="1">
    <location>
        <begin position="719"/>
        <end position="729"/>
    </location>
</feature>
<feature type="compositionally biased region" description="Basic and acidic residues" evidence="1">
    <location>
        <begin position="307"/>
        <end position="324"/>
    </location>
</feature>
<accession>A0A7M5WXM7</accession>
<evidence type="ECO:0008006" key="5">
    <source>
        <dbReference type="Google" id="ProtNLM"/>
    </source>
</evidence>
<feature type="compositionally biased region" description="Basic and acidic residues" evidence="1">
    <location>
        <begin position="83"/>
        <end position="96"/>
    </location>
</feature>
<feature type="compositionally biased region" description="Acidic residues" evidence="1">
    <location>
        <begin position="290"/>
        <end position="306"/>
    </location>
</feature>
<evidence type="ECO:0000256" key="2">
    <source>
        <dbReference type="SAM" id="SignalP"/>
    </source>
</evidence>
<organism evidence="3 4">
    <name type="scientific">Clytia hemisphaerica</name>
    <dbReference type="NCBI Taxonomy" id="252671"/>
    <lineage>
        <taxon>Eukaryota</taxon>
        <taxon>Metazoa</taxon>
        <taxon>Cnidaria</taxon>
        <taxon>Hydrozoa</taxon>
        <taxon>Hydroidolina</taxon>
        <taxon>Leptothecata</taxon>
        <taxon>Obeliida</taxon>
        <taxon>Clytiidae</taxon>
        <taxon>Clytia</taxon>
    </lineage>
</organism>
<reference evidence="3" key="1">
    <citation type="submission" date="2021-01" db="UniProtKB">
        <authorList>
            <consortium name="EnsemblMetazoa"/>
        </authorList>
    </citation>
    <scope>IDENTIFICATION</scope>
</reference>
<feature type="compositionally biased region" description="Basic and acidic residues" evidence="1">
    <location>
        <begin position="62"/>
        <end position="71"/>
    </location>
</feature>
<evidence type="ECO:0000256" key="1">
    <source>
        <dbReference type="SAM" id="MobiDB-lite"/>
    </source>
</evidence>
<sequence>MYTLQGLALLVILIPCIACIQIEDNRQHSEGVQSIPYLDDVVSYLMDPHTEFDDGDESEFDSVGHNEKETSSNEESPGMMDGEMEKAKEEKKSKIESVDEDDNLFTGMKLANINRDLLTVRDKITRHLDDTANKLTTNNDNTDPYDSKVSDKDQNLQVTKNLIGLLYDFKGKKHKRPHTGDDDLMDLDGSKKDDIKPIISKAKGDKEKIDVTVNVNINGIPKTKKKKSKVETSTTSSKKSDTPTKTLNSTKEEEEPADKRSIVRANKVSPTITSNNNKLSKVTGGVQADNDNDGDDDNDDDEDDEKDVEKTSENKRHEGTEAKTKVSSTLAHLKDVKAPPALVNQLKKKIQEEEKENDSTSEGDDDDDDDEDDTSGSGHVETAPMMMATDKKNDVKGENAGLIGSKLTTEENTEKLGNNVHPDFKNSSLSAATNAQEPSENGEAATLKKSESTKQFAPKPTKDMSLEEVGKHIKKWQENKKSEDVDVESDEGTTRSWKEEKQKLVRKLKNPLMEGVDEEGGDVENEGAEEASDITKSADDAFTKVVDTVTTSAHVQKLKKSQEKDVKEVAASAEKAFSNVVNNVMSGKANEISLNHHALTKTANELISNVKDASHGANMKKLLKFKTQILSEIKKISKLQKQYGFKAKGAGDLTEARSVLEKDLKVVSELEGRLKNQHKQAEAANHDQKAFGQFAKSDSETIPDETLGFSSEDDTKQTKAAGKSKGGNNKLKEIQQLLKAEIKRLKKKKTGKPDPQLNDIRKMVQKKLKGFLKNGNLDKNAFKKLAPEIKELGNLLKHRIKNAKSYHKKVMKATKAATNGFAPAPVTHKGLKEVLNQAQTLLSATSPHNDLLQQSMTLQAAKNALTRIKSSNVSLVGSQSSKMKSLLTSLNSKLGKVFQHGGFMQKPQQQQGQGQQSYDQLHQIQGMNPAGQAVQVPSSFVQAFKPRPGESLLLPKSPYQAQALAKAETPEPDFDPDQTKPMAGAEPVNTLIDALERDITEVWSYKDQFQNAESLGLDNEKVHNAYANLGSLSGLSLRRALDRALRGEDVGLAIVGGSISKGGPFSEKGIDYILKSYFYAIEDYWNKIIRPVTGSSLIVRDCSIGGIATDYYSYCLRSHLPDDKLTNIVLWELSANDMKRFEESGKSRTQPLEQFVRNVISYRAKPSLIFVNFFANLDWDADMAAHCRNFEDEGGDDIAKYYKITSLSWRNMVCPELQSGSPLFTRDRLFSEDKFHPSIQGHAQVAYLLIDYIRTEFLKNLVKMRTTNIEDAVTRLQIPHSVYVPRPLFRDTVTWKPLCYTYMLTDDKMPNNTLQLDTSASGSFKSVVVRAFKVRSDKIAGMNTQDNDQHVSYTIHLPPHPGGGIQPYRRLGIMSFTDNRSANIQFDAEPTQTIETGKRFLEGTTIKYIAKDIRPGDHQLSVRSGNNGFLVCAILVG</sequence>
<dbReference type="OrthoDB" id="544608at2759"/>
<feature type="region of interest" description="Disordered" evidence="1">
    <location>
        <begin position="701"/>
        <end position="730"/>
    </location>
</feature>
<dbReference type="CDD" id="cd00229">
    <property type="entry name" value="SGNH_hydrolase"/>
    <property type="match status" value="1"/>
</dbReference>